<evidence type="ECO:0000256" key="2">
    <source>
        <dbReference type="HAMAP-Rule" id="MF_01139"/>
    </source>
</evidence>
<feature type="binding site" evidence="2">
    <location>
        <begin position="176"/>
        <end position="178"/>
    </location>
    <ligand>
        <name>substrate</name>
    </ligand>
</feature>
<dbReference type="NCBIfam" id="NF011405">
    <property type="entry name" value="PRK14830.1"/>
    <property type="match status" value="1"/>
</dbReference>
<feature type="binding site" evidence="2">
    <location>
        <position position="7"/>
    </location>
    <ligand>
        <name>substrate</name>
    </ligand>
</feature>
<dbReference type="HAMAP" id="MF_01139">
    <property type="entry name" value="ISPT"/>
    <property type="match status" value="1"/>
</dbReference>
<evidence type="ECO:0000256" key="1">
    <source>
        <dbReference type="ARBA" id="ARBA00022679"/>
    </source>
</evidence>
<feature type="binding site" evidence="2">
    <location>
        <position position="170"/>
    </location>
    <ligand>
        <name>substrate</name>
    </ligand>
</feature>
<dbReference type="CDD" id="cd00475">
    <property type="entry name" value="Cis_IPPS"/>
    <property type="match status" value="1"/>
</dbReference>
<feature type="binding site" evidence="2">
    <location>
        <position position="53"/>
    </location>
    <ligand>
        <name>substrate</name>
    </ligand>
</feature>
<dbReference type="RefSeq" id="WP_088712822.1">
    <property type="nucleotide sequence ID" value="NZ_JAGSGB010000002.1"/>
</dbReference>
<dbReference type="Pfam" id="PF01255">
    <property type="entry name" value="Prenyltransf"/>
    <property type="match status" value="1"/>
</dbReference>
<comment type="caution">
    <text evidence="3">The sequence shown here is derived from an EMBL/GenBank/DDBJ whole genome shotgun (WGS) entry which is preliminary data.</text>
</comment>
<dbReference type="PROSITE" id="PS01066">
    <property type="entry name" value="UPP_SYNTHASE"/>
    <property type="match status" value="1"/>
</dbReference>
<organism evidence="3 4">
    <name type="scientific">Pacificimonas aurantium</name>
    <dbReference type="NCBI Taxonomy" id="1250540"/>
    <lineage>
        <taxon>Bacteria</taxon>
        <taxon>Pseudomonadati</taxon>
        <taxon>Pseudomonadota</taxon>
        <taxon>Alphaproteobacteria</taxon>
        <taxon>Sphingomonadales</taxon>
        <taxon>Sphingosinicellaceae</taxon>
        <taxon>Pacificimonas</taxon>
    </lineage>
</organism>
<dbReference type="InterPro" id="IPR018520">
    <property type="entry name" value="UPP_synth-like_CS"/>
</dbReference>
<keyword evidence="4" id="KW-1185">Reference proteome</keyword>
<dbReference type="EC" id="2.5.1.-" evidence="2"/>
<dbReference type="InterPro" id="IPR001441">
    <property type="entry name" value="UPP_synth-like"/>
</dbReference>
<accession>A0ABS7WJM7</accession>
<dbReference type="NCBIfam" id="TIGR00055">
    <property type="entry name" value="uppS"/>
    <property type="match status" value="1"/>
</dbReference>
<keyword evidence="2" id="KW-0479">Metal-binding</keyword>
<feature type="binding site" evidence="2">
    <location>
        <begin position="3"/>
        <end position="6"/>
    </location>
    <ligand>
        <name>substrate</name>
    </ligand>
</feature>
<comment type="subunit">
    <text evidence="2">Homodimer.</text>
</comment>
<feature type="active site" evidence="2">
    <location>
        <position position="2"/>
    </location>
</feature>
<comment type="function">
    <text evidence="2">Catalyzes the condensation of isopentenyl diphosphate (IPP) with allylic pyrophosphates generating different type of terpenoids.</text>
</comment>
<keyword evidence="1 2" id="KW-0808">Transferase</keyword>
<gene>
    <name evidence="3" type="ORF">KCN53_08115</name>
</gene>
<protein>
    <recommendedName>
        <fullName evidence="2">Isoprenyl transferase</fullName>
        <ecNumber evidence="2">2.5.1.-</ecNumber>
    </recommendedName>
</protein>
<dbReference type="PANTHER" id="PTHR10291">
    <property type="entry name" value="DEHYDRODOLICHYL DIPHOSPHATE SYNTHASE FAMILY MEMBER"/>
    <property type="match status" value="1"/>
</dbReference>
<comment type="similarity">
    <text evidence="2">Belongs to the UPP synthase family.</text>
</comment>
<comment type="cofactor">
    <cofactor evidence="2">
        <name>Mg(2+)</name>
        <dbReference type="ChEBI" id="CHEBI:18420"/>
    </cofactor>
    <text evidence="2">Binds 2 magnesium ions per subunit.</text>
</comment>
<dbReference type="SUPFAM" id="SSF64005">
    <property type="entry name" value="Undecaprenyl diphosphate synthase"/>
    <property type="match status" value="1"/>
</dbReference>
<reference evidence="3 4" key="1">
    <citation type="submission" date="2021-04" db="EMBL/GenBank/DDBJ databases">
        <authorList>
            <person name="Pira H."/>
            <person name="Risdian C."/>
            <person name="Wink J."/>
        </authorList>
    </citation>
    <scope>NUCLEOTIDE SEQUENCE [LARGE SCALE GENOMIC DNA]</scope>
    <source>
        <strain evidence="3 4">DSM 107782</strain>
    </source>
</reference>
<feature type="binding site" evidence="2">
    <location>
        <position position="19"/>
    </location>
    <ligand>
        <name>substrate</name>
    </ligand>
</feature>
<sequence length="222" mass="24799">MDGNGRWATARRLPRAAGHKAGADAVRRAVETAPRIGIEVLTLYAFSSENWKRPEEEVGYLFGLLKQYLRSEIAELDQNNVRLQLIGDWRALPADAVSLLESALERLSGNTGLTLVIALNYGARDELVRAARRLAERSRDGELDPADIDEDVLAAELFTARLPDPDLVIRTSGEERLSNFLLWQAAYSELVFTPVLWPDFGAEDLRQACAEFTARERRYGGL</sequence>
<feature type="active site" description="Proton acceptor" evidence="2">
    <location>
        <position position="50"/>
    </location>
</feature>
<evidence type="ECO:0000313" key="4">
    <source>
        <dbReference type="Proteomes" id="UP000824621"/>
    </source>
</evidence>
<feature type="binding site" evidence="2">
    <location>
        <position position="2"/>
    </location>
    <ligand>
        <name>Mg(2+)</name>
        <dbReference type="ChEBI" id="CHEBI:18420"/>
    </ligand>
</feature>
<dbReference type="EMBL" id="JAGSGB010000002">
    <property type="protein sequence ID" value="MBZ6378599.1"/>
    <property type="molecule type" value="Genomic_DNA"/>
</dbReference>
<dbReference type="GO" id="GO:0008834">
    <property type="term" value="F:ditrans,polycis-undecaprenyl-diphosphate synthase [(2E,6E)-farnesyl-diphosphate specific] activity"/>
    <property type="evidence" value="ECO:0007669"/>
    <property type="project" value="UniProtKB-EC"/>
</dbReference>
<feature type="binding site" evidence="2">
    <location>
        <begin position="47"/>
        <end position="49"/>
    </location>
    <ligand>
        <name>substrate</name>
    </ligand>
</feature>
<proteinExistence type="inferred from homology"/>
<dbReference type="InterPro" id="IPR036424">
    <property type="entry name" value="UPP_synth-like_sf"/>
</dbReference>
<dbReference type="Proteomes" id="UP000824621">
    <property type="component" value="Unassembled WGS sequence"/>
</dbReference>
<feature type="binding site" evidence="2">
    <location>
        <position position="189"/>
    </location>
    <ligand>
        <name>Mg(2+)</name>
        <dbReference type="ChEBI" id="CHEBI:18420"/>
    </ligand>
</feature>
<name>A0ABS7WJM7_9SPHN</name>
<feature type="binding site" evidence="2">
    <location>
        <position position="51"/>
    </location>
    <ligand>
        <name>substrate</name>
    </ligand>
</feature>
<feature type="binding site" evidence="2">
    <location>
        <position position="15"/>
    </location>
    <ligand>
        <name>substrate</name>
    </ligand>
</feature>
<keyword evidence="2" id="KW-0460">Magnesium</keyword>
<dbReference type="PANTHER" id="PTHR10291:SF0">
    <property type="entry name" value="DEHYDRODOLICHYL DIPHOSPHATE SYNTHASE 2"/>
    <property type="match status" value="1"/>
</dbReference>
<evidence type="ECO:0000313" key="3">
    <source>
        <dbReference type="EMBL" id="MBZ6378599.1"/>
    </source>
</evidence>
<dbReference type="Gene3D" id="3.40.1180.10">
    <property type="entry name" value="Decaprenyl diphosphate synthase-like"/>
    <property type="match status" value="1"/>
</dbReference>